<evidence type="ECO:0000313" key="3">
    <source>
        <dbReference type="Proteomes" id="UP000001593"/>
    </source>
</evidence>
<dbReference type="HOGENOM" id="CLU_2009689_0_0_1"/>
<protein>
    <recommendedName>
        <fullName evidence="1">MHD domain-containing protein</fullName>
    </recommendedName>
</protein>
<dbReference type="InterPro" id="IPR036168">
    <property type="entry name" value="AP2_Mu_C_sf"/>
</dbReference>
<name>A7T7U8_NEMVE</name>
<gene>
    <name evidence="2" type="ORF">NEMVEDRAFT_v1g149335</name>
</gene>
<dbReference type="PANTHER" id="PTHR10529">
    <property type="entry name" value="AP COMPLEX SUBUNIT MU"/>
    <property type="match status" value="1"/>
</dbReference>
<sequence length="124" mass="14008">GRFDLTVGPKQTMGKTIESVVVNVPFPKQVLNVNLTPSVGTYSFDPSRFILICDIDNKLLIFICNPKRSVTVLSRFLHLQVEFKIPQLASSGIKVSRLDLYGEKYKPFKGVKYITKAGRFQVRT</sequence>
<dbReference type="PROSITE" id="PS51072">
    <property type="entry name" value="MHD"/>
    <property type="match status" value="1"/>
</dbReference>
<dbReference type="InterPro" id="IPR028565">
    <property type="entry name" value="MHD"/>
</dbReference>
<reference evidence="2 3" key="1">
    <citation type="journal article" date="2007" name="Science">
        <title>Sea anemone genome reveals ancestral eumetazoan gene repertoire and genomic organization.</title>
        <authorList>
            <person name="Putnam N.H."/>
            <person name="Srivastava M."/>
            <person name="Hellsten U."/>
            <person name="Dirks B."/>
            <person name="Chapman J."/>
            <person name="Salamov A."/>
            <person name="Terry A."/>
            <person name="Shapiro H."/>
            <person name="Lindquist E."/>
            <person name="Kapitonov V.V."/>
            <person name="Jurka J."/>
            <person name="Genikhovich G."/>
            <person name="Grigoriev I.V."/>
            <person name="Lucas S.M."/>
            <person name="Steele R.E."/>
            <person name="Finnerty J.R."/>
            <person name="Technau U."/>
            <person name="Martindale M.Q."/>
            <person name="Rokhsar D.S."/>
        </authorList>
    </citation>
    <scope>NUCLEOTIDE SEQUENCE [LARGE SCALE GENOMIC DNA]</scope>
    <source>
        <strain evidence="3">CH2 X CH6</strain>
    </source>
</reference>
<feature type="domain" description="MHD" evidence="1">
    <location>
        <begin position="1"/>
        <end position="123"/>
    </location>
</feature>
<dbReference type="PhylomeDB" id="A7T7U8"/>
<accession>A7T7U8</accession>
<organism evidence="2 3">
    <name type="scientific">Nematostella vectensis</name>
    <name type="common">Starlet sea anemone</name>
    <dbReference type="NCBI Taxonomy" id="45351"/>
    <lineage>
        <taxon>Eukaryota</taxon>
        <taxon>Metazoa</taxon>
        <taxon>Cnidaria</taxon>
        <taxon>Anthozoa</taxon>
        <taxon>Hexacorallia</taxon>
        <taxon>Actiniaria</taxon>
        <taxon>Edwardsiidae</taxon>
        <taxon>Nematostella</taxon>
    </lineage>
</organism>
<dbReference type="InParanoid" id="A7T7U8"/>
<dbReference type="EMBL" id="DS472324">
    <property type="protein sequence ID" value="EDO27950.1"/>
    <property type="molecule type" value="Genomic_DNA"/>
</dbReference>
<dbReference type="InterPro" id="IPR050431">
    <property type="entry name" value="Adaptor_comp_med_subunit"/>
</dbReference>
<evidence type="ECO:0000313" key="2">
    <source>
        <dbReference type="EMBL" id="EDO27950.1"/>
    </source>
</evidence>
<dbReference type="AlphaFoldDB" id="A7T7U8"/>
<dbReference type="Proteomes" id="UP000001593">
    <property type="component" value="Unassembled WGS sequence"/>
</dbReference>
<dbReference type="eggNOG" id="KOG2740">
    <property type="taxonomic scope" value="Eukaryota"/>
</dbReference>
<dbReference type="Pfam" id="PF00928">
    <property type="entry name" value="Adap_comp_sub"/>
    <property type="match status" value="1"/>
</dbReference>
<keyword evidence="3" id="KW-1185">Reference proteome</keyword>
<dbReference type="SUPFAM" id="SSF49447">
    <property type="entry name" value="Second domain of Mu2 adaptin subunit (ap50) of ap2 adaptor"/>
    <property type="match status" value="1"/>
</dbReference>
<feature type="non-terminal residue" evidence="2">
    <location>
        <position position="1"/>
    </location>
</feature>
<evidence type="ECO:0000259" key="1">
    <source>
        <dbReference type="PROSITE" id="PS51072"/>
    </source>
</evidence>
<proteinExistence type="predicted"/>
<dbReference type="STRING" id="45351.A7T7U8"/>
<dbReference type="Gene3D" id="2.60.40.1170">
    <property type="entry name" value="Mu homology domain, subdomain B"/>
    <property type="match status" value="2"/>
</dbReference>